<evidence type="ECO:0000256" key="11">
    <source>
        <dbReference type="ARBA" id="ARBA00023211"/>
    </source>
</evidence>
<evidence type="ECO:0000256" key="2">
    <source>
        <dbReference type="ARBA" id="ARBA00004922"/>
    </source>
</evidence>
<dbReference type="AlphaFoldDB" id="A0A3P6NMW9"/>
<keyword evidence="8" id="KW-1133">Transmembrane helix</keyword>
<keyword evidence="7 12" id="KW-0735">Signal-anchor</keyword>
<keyword evidence="5" id="KW-0812">Transmembrane</keyword>
<comment type="pathway">
    <text evidence="2 12">Protein modification; protein glycosylation.</text>
</comment>
<proteinExistence type="inferred from homology"/>
<dbReference type="UniPathway" id="UPA00378"/>
<dbReference type="Proteomes" id="UP000267096">
    <property type="component" value="Unassembled WGS sequence"/>
</dbReference>
<evidence type="ECO:0000256" key="7">
    <source>
        <dbReference type="ARBA" id="ARBA00022968"/>
    </source>
</evidence>
<gene>
    <name evidence="13" type="ORF">ASIM_LOCUS5607</name>
</gene>
<comment type="subcellular location">
    <subcellularLocation>
        <location evidence="1 12">Golgi apparatus membrane</location>
        <topology evidence="1 12">Single-pass type II membrane protein</topology>
    </subcellularLocation>
</comment>
<keyword evidence="10" id="KW-0472">Membrane</keyword>
<keyword evidence="14" id="KW-1185">Reference proteome</keyword>
<dbReference type="InterPro" id="IPR004139">
    <property type="entry name" value="Glyco_trans_13"/>
</dbReference>
<accession>A0A3P6NMW9</accession>
<organism evidence="13 14">
    <name type="scientific">Anisakis simplex</name>
    <name type="common">Herring worm</name>
    <dbReference type="NCBI Taxonomy" id="6269"/>
    <lineage>
        <taxon>Eukaryota</taxon>
        <taxon>Metazoa</taxon>
        <taxon>Ecdysozoa</taxon>
        <taxon>Nematoda</taxon>
        <taxon>Chromadorea</taxon>
        <taxon>Rhabditida</taxon>
        <taxon>Spirurina</taxon>
        <taxon>Ascaridomorpha</taxon>
        <taxon>Ascaridoidea</taxon>
        <taxon>Anisakidae</taxon>
        <taxon>Anisakis</taxon>
        <taxon>Anisakis simplex complex</taxon>
    </lineage>
</organism>
<dbReference type="GO" id="GO:0003827">
    <property type="term" value="F:alpha-1,3-mannosylglycoprotein 2-beta-N-acetylglucosaminyltransferase activity"/>
    <property type="evidence" value="ECO:0007669"/>
    <property type="project" value="UniProtKB-UniRule"/>
</dbReference>
<evidence type="ECO:0000256" key="3">
    <source>
        <dbReference type="ARBA" id="ARBA00022676"/>
    </source>
</evidence>
<evidence type="ECO:0000256" key="9">
    <source>
        <dbReference type="ARBA" id="ARBA00023034"/>
    </source>
</evidence>
<dbReference type="GO" id="GO:0030145">
    <property type="term" value="F:manganese ion binding"/>
    <property type="evidence" value="ECO:0007669"/>
    <property type="project" value="UniProtKB-UniRule"/>
</dbReference>
<protein>
    <recommendedName>
        <fullName evidence="12">Alpha-1,3-mannosyl-glycoprotein 2-beta-N-acetylglucosaminyltransferase</fullName>
        <shortName evidence="12">GNT-I</shortName>
        <shortName evidence="12">GlcNAc-T I</shortName>
        <ecNumber evidence="12">2.4.1.101</ecNumber>
    </recommendedName>
    <alternativeName>
        <fullName evidence="12">N-glycosyl-oligosaccharide-glycoprotein N-acetylglucosaminyltransferase I</fullName>
    </alternativeName>
</protein>
<dbReference type="EMBL" id="UYRR01011197">
    <property type="protein sequence ID" value="VDK25802.1"/>
    <property type="molecule type" value="Genomic_DNA"/>
</dbReference>
<keyword evidence="11 12" id="KW-0464">Manganese</keyword>
<evidence type="ECO:0000256" key="5">
    <source>
        <dbReference type="ARBA" id="ARBA00022692"/>
    </source>
</evidence>
<evidence type="ECO:0000256" key="10">
    <source>
        <dbReference type="ARBA" id="ARBA00023136"/>
    </source>
</evidence>
<evidence type="ECO:0000256" key="12">
    <source>
        <dbReference type="RuleBase" id="RU368119"/>
    </source>
</evidence>
<keyword evidence="6 12" id="KW-0479">Metal-binding</keyword>
<evidence type="ECO:0000256" key="1">
    <source>
        <dbReference type="ARBA" id="ARBA00004323"/>
    </source>
</evidence>
<comment type="similarity">
    <text evidence="12">Belongs to the glycosyltransferase 13 family.</text>
</comment>
<evidence type="ECO:0000256" key="8">
    <source>
        <dbReference type="ARBA" id="ARBA00022989"/>
    </source>
</evidence>
<dbReference type="GO" id="GO:0000139">
    <property type="term" value="C:Golgi membrane"/>
    <property type="evidence" value="ECO:0007669"/>
    <property type="project" value="UniProtKB-SubCell"/>
</dbReference>
<evidence type="ECO:0000256" key="4">
    <source>
        <dbReference type="ARBA" id="ARBA00022679"/>
    </source>
</evidence>
<sequence>MVQKANDSVSNVVLNEVSHNFTADDLRYLLPRWYDAELKKQLENAVLVDETDIMRLKETSELPKSAIKIYWKTPTEFQRLSGIFGDVFYSQGDLCSTCYNGIMHLHWRSVPLFIISLNQRFS</sequence>
<keyword evidence="4" id="KW-0808">Transferase</keyword>
<comment type="catalytic activity">
    <reaction evidence="12">
        <text>N(4)-(alpha-D-Man-(1-&gt;3)-[alpha-D-Man-(1-&gt;3)-[alpha-D-Man-(1-&gt;6)]-alpha-D-Man-(1-&gt;6)]-beta-D-Man-(1-&gt;4)-beta-D-GlcNAc-(1-&gt;4)-beta-D-GlcNAc)-L-asparaginyl-[protein] (N-glucan mannose isomer 5A1,2) + UDP-N-acetyl-alpha-D-glucosamine = N(4)-{beta-D-GlcNAc-(1-&gt;2)-alpha-D-Man-(1-&gt;3)-[alpha-D-Man-(1-&gt;3)-[alpha-D-Man-(1-&gt;6)]-alpha-D-Man-(1-&gt;6)]-beta-D-Man-(1-&gt;4)-beta-D-GlcNAc-(1-&gt;4)-beta-D-GlcNAc}-L-asparaginyl-[protein] + UDP + H(+)</text>
        <dbReference type="Rhea" id="RHEA:11456"/>
        <dbReference type="Rhea" id="RHEA-COMP:14367"/>
        <dbReference type="Rhea" id="RHEA-COMP:14368"/>
        <dbReference type="ChEBI" id="CHEBI:15378"/>
        <dbReference type="ChEBI" id="CHEBI:57705"/>
        <dbReference type="ChEBI" id="CHEBI:58223"/>
        <dbReference type="ChEBI" id="CHEBI:59087"/>
        <dbReference type="ChEBI" id="CHEBI:60625"/>
        <dbReference type="EC" id="2.4.1.101"/>
    </reaction>
</comment>
<comment type="cofactor">
    <cofactor evidence="12">
        <name>Mn(2+)</name>
        <dbReference type="ChEBI" id="CHEBI:29035"/>
    </cofactor>
    <text evidence="12">The cofactor is mostly bound to the substrate.</text>
</comment>
<comment type="function">
    <text evidence="12">Initiates complex N-linked carbohydrate formation. Essential for the conversion of high-mannose to hybrid and complex N-glycans.</text>
</comment>
<dbReference type="EC" id="2.4.1.101" evidence="12"/>
<evidence type="ECO:0000313" key="14">
    <source>
        <dbReference type="Proteomes" id="UP000267096"/>
    </source>
</evidence>
<name>A0A3P6NMW9_ANISI</name>
<keyword evidence="3 12" id="KW-0328">Glycosyltransferase</keyword>
<evidence type="ECO:0000313" key="13">
    <source>
        <dbReference type="EMBL" id="VDK25802.1"/>
    </source>
</evidence>
<evidence type="ECO:0000256" key="6">
    <source>
        <dbReference type="ARBA" id="ARBA00022723"/>
    </source>
</evidence>
<dbReference type="Pfam" id="PF03071">
    <property type="entry name" value="GNT-I"/>
    <property type="match status" value="1"/>
</dbReference>
<keyword evidence="9 12" id="KW-0333">Golgi apparatus</keyword>
<reference evidence="13 14" key="1">
    <citation type="submission" date="2018-11" db="EMBL/GenBank/DDBJ databases">
        <authorList>
            <consortium name="Pathogen Informatics"/>
        </authorList>
    </citation>
    <scope>NUCLEOTIDE SEQUENCE [LARGE SCALE GENOMIC DNA]</scope>
</reference>